<name>A0A9W7B395_9STRA</name>
<organism evidence="2 3">
    <name type="scientific">Triparma laevis f. inornata</name>
    <dbReference type="NCBI Taxonomy" id="1714386"/>
    <lineage>
        <taxon>Eukaryota</taxon>
        <taxon>Sar</taxon>
        <taxon>Stramenopiles</taxon>
        <taxon>Ochrophyta</taxon>
        <taxon>Bolidophyceae</taxon>
        <taxon>Parmales</taxon>
        <taxon>Triparmaceae</taxon>
        <taxon>Triparma</taxon>
    </lineage>
</organism>
<dbReference type="AlphaFoldDB" id="A0A9W7B395"/>
<evidence type="ECO:0000313" key="2">
    <source>
        <dbReference type="EMBL" id="GMH78790.1"/>
    </source>
</evidence>
<protein>
    <submittedName>
        <fullName evidence="2">Uncharacterized protein</fullName>
    </submittedName>
</protein>
<evidence type="ECO:0000256" key="1">
    <source>
        <dbReference type="SAM" id="Phobius"/>
    </source>
</evidence>
<dbReference type="Proteomes" id="UP001162640">
    <property type="component" value="Unassembled WGS sequence"/>
</dbReference>
<keyword evidence="1" id="KW-0472">Membrane</keyword>
<feature type="transmembrane region" description="Helical" evidence="1">
    <location>
        <begin position="172"/>
        <end position="192"/>
    </location>
</feature>
<comment type="caution">
    <text evidence="2">The sequence shown here is derived from an EMBL/GenBank/DDBJ whole genome shotgun (WGS) entry which is preliminary data.</text>
</comment>
<feature type="transmembrane region" description="Helical" evidence="1">
    <location>
        <begin position="131"/>
        <end position="152"/>
    </location>
</feature>
<feature type="transmembrane region" description="Helical" evidence="1">
    <location>
        <begin position="53"/>
        <end position="72"/>
    </location>
</feature>
<keyword evidence="1" id="KW-0812">Transmembrane</keyword>
<feature type="transmembrane region" description="Helical" evidence="1">
    <location>
        <begin position="212"/>
        <end position="231"/>
    </location>
</feature>
<accession>A0A9W7B395</accession>
<keyword evidence="1" id="KW-1133">Transmembrane helix</keyword>
<sequence length="332" mass="38784">MNLIRDPCAYAAQSTMTWLSLFSCTLAFIVVLLESRRIRDNQQELVFPHNLGLIFSRVALGFNVCLMIGPFLDFRQVTEFHKDDEMYHNICIGERERERERQQRGKLMMYIPTGCTLSLHSALQGPLRQAFFWQFFAASSVFWYVAFVNMMYNIIVRNVRLKLLEKRKNRAYFLGFVLPLISALVPLFAGAYGPRYTLGERDGLECWLEDPTWQLCCILVWIIGAQFWGFYRGYHIVVTLRKTKFKTQRSRERDGAMKNKKGYKLVQTLKENYRKNLFLLVIYALFTFIILIYYVWTTILSEVSVKLIGGKFLIAAYDPMGRLAGVSLQSRL</sequence>
<reference evidence="3" key="1">
    <citation type="journal article" date="2023" name="Commun. Biol.">
        <title>Genome analysis of Parmales, the sister group of diatoms, reveals the evolutionary specialization of diatoms from phago-mixotrophs to photoautotrophs.</title>
        <authorList>
            <person name="Ban H."/>
            <person name="Sato S."/>
            <person name="Yoshikawa S."/>
            <person name="Yamada K."/>
            <person name="Nakamura Y."/>
            <person name="Ichinomiya M."/>
            <person name="Sato N."/>
            <person name="Blanc-Mathieu R."/>
            <person name="Endo H."/>
            <person name="Kuwata A."/>
            <person name="Ogata H."/>
        </authorList>
    </citation>
    <scope>NUCLEOTIDE SEQUENCE [LARGE SCALE GENOMIC DNA]</scope>
</reference>
<gene>
    <name evidence="2" type="ORF">TL16_g07936</name>
</gene>
<dbReference type="EMBL" id="BLQM01000256">
    <property type="protein sequence ID" value="GMH78790.1"/>
    <property type="molecule type" value="Genomic_DNA"/>
</dbReference>
<proteinExistence type="predicted"/>
<evidence type="ECO:0000313" key="3">
    <source>
        <dbReference type="Proteomes" id="UP001162640"/>
    </source>
</evidence>
<feature type="transmembrane region" description="Helical" evidence="1">
    <location>
        <begin position="277"/>
        <end position="296"/>
    </location>
</feature>
<dbReference type="PROSITE" id="PS51257">
    <property type="entry name" value="PROKAR_LIPOPROTEIN"/>
    <property type="match status" value="1"/>
</dbReference>
<dbReference type="Gene3D" id="1.20.1070.10">
    <property type="entry name" value="Rhodopsin 7-helix transmembrane proteins"/>
    <property type="match status" value="1"/>
</dbReference>
<feature type="transmembrane region" description="Helical" evidence="1">
    <location>
        <begin position="12"/>
        <end position="33"/>
    </location>
</feature>